<protein>
    <submittedName>
        <fullName evidence="1">Uncharacterized protein</fullName>
    </submittedName>
</protein>
<proteinExistence type="predicted"/>
<reference evidence="1 2" key="1">
    <citation type="submission" date="2023-08" db="EMBL/GenBank/DDBJ databases">
        <title>Black Yeasts Isolated from many extreme environments.</title>
        <authorList>
            <person name="Coleine C."/>
            <person name="Stajich J.E."/>
            <person name="Selbmann L."/>
        </authorList>
    </citation>
    <scope>NUCLEOTIDE SEQUENCE [LARGE SCALE GENOMIC DNA]</scope>
    <source>
        <strain evidence="1 2">CCFEE 5935</strain>
    </source>
</reference>
<sequence>MIPRTIGLHSRSLRPSHVFEGPATWPWSNGGGAAPALEQRRGLKKPKQAPLLRQKAGKNNWSRVTPEEIKRIKEYEARRSEDADNRQRQHNVGIKEVLERAQLYGKLRASPSAIMDFLVEFEDLMEASLKSRAGGRAARTTVPVEEYRSLRDKYGLDDNFDIVWGAVSALLRNDEKLRRQGKLLLFAASDAGSWEATLRIMNHAFVQALDRPSVLDSSELAGPRQRLFELAKMGSQTDFRILTLAGLIAKSQGQSDRAIAFWDDALVGAEAWAEEHGSESAPERDSNMPHLFSPWIELAAEHLDRRNFREAEQAIKIGCRLDDPTSHFNAALSHRRENAQNINVATSDWLFHMTKAASSGHVKAMHDLANYYITNYWPYLEDEVPDHLKPTPFDQYPPPFDFGKTTVKNARDGIRSALGYVATTSTESKDSVFHTAAFPQTVEGRLQMALQWFEVAMASHYAPSFLLAARVYLTKEIDSDLAVPEEAVKLREERYISSSKVDYDAGKRKQPPPVHKVKNPIYNPAKAKKLIREIFYADQAVKLRKACFDNRRKTVRVRDEPDDFKEVRQKLRYNVDKWFRSDFSHLFMNSSEGLLFDSSNDINDLLKEAEDECEQQGWDLYSEEDGGLLYRHGMRKR</sequence>
<keyword evidence="2" id="KW-1185">Reference proteome</keyword>
<dbReference type="Proteomes" id="UP001337655">
    <property type="component" value="Unassembled WGS sequence"/>
</dbReference>
<name>A0AAV9PQM3_9PEZI</name>
<dbReference type="AlphaFoldDB" id="A0AAV9PQM3"/>
<gene>
    <name evidence="1" type="ORF">LTR77_001708</name>
</gene>
<dbReference type="GeneID" id="89923056"/>
<comment type="caution">
    <text evidence="1">The sequence shown here is derived from an EMBL/GenBank/DDBJ whole genome shotgun (WGS) entry which is preliminary data.</text>
</comment>
<dbReference type="RefSeq" id="XP_064663296.1">
    <property type="nucleotide sequence ID" value="XM_064798969.1"/>
</dbReference>
<dbReference type="Gene3D" id="1.25.40.10">
    <property type="entry name" value="Tetratricopeptide repeat domain"/>
    <property type="match status" value="1"/>
</dbReference>
<accession>A0AAV9PQM3</accession>
<dbReference type="EMBL" id="JAVRRT010000002">
    <property type="protein sequence ID" value="KAK5174627.1"/>
    <property type="molecule type" value="Genomic_DNA"/>
</dbReference>
<evidence type="ECO:0000313" key="2">
    <source>
        <dbReference type="Proteomes" id="UP001337655"/>
    </source>
</evidence>
<organism evidence="1 2">
    <name type="scientific">Saxophila tyrrhenica</name>
    <dbReference type="NCBI Taxonomy" id="1690608"/>
    <lineage>
        <taxon>Eukaryota</taxon>
        <taxon>Fungi</taxon>
        <taxon>Dikarya</taxon>
        <taxon>Ascomycota</taxon>
        <taxon>Pezizomycotina</taxon>
        <taxon>Dothideomycetes</taxon>
        <taxon>Dothideomycetidae</taxon>
        <taxon>Mycosphaerellales</taxon>
        <taxon>Extremaceae</taxon>
        <taxon>Saxophila</taxon>
    </lineage>
</organism>
<dbReference type="InterPro" id="IPR011990">
    <property type="entry name" value="TPR-like_helical_dom_sf"/>
</dbReference>
<evidence type="ECO:0000313" key="1">
    <source>
        <dbReference type="EMBL" id="KAK5174627.1"/>
    </source>
</evidence>
<dbReference type="SUPFAM" id="SSF81901">
    <property type="entry name" value="HCP-like"/>
    <property type="match status" value="1"/>
</dbReference>